<feature type="region of interest" description="Disordered" evidence="1">
    <location>
        <begin position="29"/>
        <end position="54"/>
    </location>
</feature>
<protein>
    <submittedName>
        <fullName evidence="5">Immune inhibitor A</fullName>
    </submittedName>
</protein>
<feature type="compositionally biased region" description="Low complexity" evidence="1">
    <location>
        <begin position="29"/>
        <end position="38"/>
    </location>
</feature>
<comment type="caution">
    <text evidence="5">The sequence shown here is derived from an EMBL/GenBank/DDBJ whole genome shotgun (WGS) entry which is preliminary data.</text>
</comment>
<gene>
    <name evidence="5" type="ORF">OO014_02220</name>
</gene>
<keyword evidence="2" id="KW-0732">Signal</keyword>
<accession>A0ABT5GCP7</accession>
<evidence type="ECO:0000313" key="6">
    <source>
        <dbReference type="Proteomes" id="UP001150259"/>
    </source>
</evidence>
<dbReference type="InterPro" id="IPR008757">
    <property type="entry name" value="Peptidase_M6-like_domain"/>
</dbReference>
<dbReference type="PANTHER" id="PTHR41775">
    <property type="entry name" value="SECRETED PROTEIN-RELATED"/>
    <property type="match status" value="1"/>
</dbReference>
<dbReference type="Pfam" id="PF05547">
    <property type="entry name" value="Peptidase_M6"/>
    <property type="match status" value="1"/>
</dbReference>
<evidence type="ECO:0000259" key="4">
    <source>
        <dbReference type="Pfam" id="PF20774"/>
    </source>
</evidence>
<organism evidence="5 6">
    <name type="scientific">Intrasporangium calvum</name>
    <dbReference type="NCBI Taxonomy" id="53358"/>
    <lineage>
        <taxon>Bacteria</taxon>
        <taxon>Bacillati</taxon>
        <taxon>Actinomycetota</taxon>
        <taxon>Actinomycetes</taxon>
        <taxon>Micrococcales</taxon>
        <taxon>Intrasporangiaceae</taxon>
        <taxon>Intrasporangium</taxon>
    </lineage>
</organism>
<dbReference type="PANTHER" id="PTHR41775:SF1">
    <property type="entry name" value="PEPTIDASE M6-LIKE DOMAIN-CONTAINING PROTEIN"/>
    <property type="match status" value="1"/>
</dbReference>
<feature type="domain" description="Peptidase M6-like" evidence="3">
    <location>
        <begin position="89"/>
        <end position="377"/>
    </location>
</feature>
<feature type="domain" description="Immune inhibitor A-like metallopeptidase VEG" evidence="4">
    <location>
        <begin position="570"/>
        <end position="727"/>
    </location>
</feature>
<proteinExistence type="predicted"/>
<evidence type="ECO:0000256" key="1">
    <source>
        <dbReference type="SAM" id="MobiDB-lite"/>
    </source>
</evidence>
<name>A0ABT5GCP7_9MICO</name>
<dbReference type="RefSeq" id="WP_272460635.1">
    <property type="nucleotide sequence ID" value="NZ_JAPFQL010000005.1"/>
</dbReference>
<dbReference type="NCBIfam" id="TIGR03296">
    <property type="entry name" value="M6dom_TIGR03296"/>
    <property type="match status" value="1"/>
</dbReference>
<evidence type="ECO:0000256" key="2">
    <source>
        <dbReference type="SAM" id="SignalP"/>
    </source>
</evidence>
<dbReference type="Pfam" id="PF20774">
    <property type="entry name" value="InhA-like_VEG"/>
    <property type="match status" value="1"/>
</dbReference>
<keyword evidence="6" id="KW-1185">Reference proteome</keyword>
<feature type="signal peptide" evidence="2">
    <location>
        <begin position="1"/>
        <end position="25"/>
    </location>
</feature>
<dbReference type="Pfam" id="PF20773">
    <property type="entry name" value="InhA-like_MAM"/>
    <property type="match status" value="1"/>
</dbReference>
<dbReference type="InterPro" id="IPR012300">
    <property type="entry name" value="Pept_M6_InhA"/>
</dbReference>
<dbReference type="InterPro" id="IPR048665">
    <property type="entry name" value="InhA-like_VEG"/>
</dbReference>
<evidence type="ECO:0000259" key="3">
    <source>
        <dbReference type="Pfam" id="PF05547"/>
    </source>
</evidence>
<dbReference type="SUPFAM" id="SSF55486">
    <property type="entry name" value="Metalloproteases ('zincins'), catalytic domain"/>
    <property type="match status" value="1"/>
</dbReference>
<dbReference type="Proteomes" id="UP001150259">
    <property type="component" value="Unassembled WGS sequence"/>
</dbReference>
<dbReference type="EMBL" id="JAPFQL010000005">
    <property type="protein sequence ID" value="MDC5696057.1"/>
    <property type="molecule type" value="Genomic_DNA"/>
</dbReference>
<feature type="chain" id="PRO_5045132521" evidence="2">
    <location>
        <begin position="26"/>
        <end position="740"/>
    </location>
</feature>
<evidence type="ECO:0000313" key="5">
    <source>
        <dbReference type="EMBL" id="MDC5696057.1"/>
    </source>
</evidence>
<dbReference type="PIRSF" id="PIRSF007519">
    <property type="entry name" value="Protease_InhA"/>
    <property type="match status" value="1"/>
</dbReference>
<reference evidence="5 6" key="1">
    <citation type="submission" date="2022-11" db="EMBL/GenBank/DDBJ databases">
        <title>Anaerobic phenanthrene biodegradation by a DNRA strain PheN6.</title>
        <authorList>
            <person name="Zhang Z."/>
        </authorList>
    </citation>
    <scope>NUCLEOTIDE SEQUENCE [LARGE SCALE GENOMIC DNA]</scope>
    <source>
        <strain evidence="5 6">PheN6</strain>
    </source>
</reference>
<sequence length="740" mass="80942">MNRLVRRALPLGVVLAVTAVAPVYAAGVGAGAAQGPNGETQSARQRTDNRMDPLTGRQLDLRKRGLEAKLNGKAKGKAYEVAKGQYVQLEREGEGALWTVLGEFADLKHNAIPEPDREVNNTTMWRADFDRQSYVDLLFDDSRGANSMRNFYLEQSSGRYTVHGDVTDWVEVPGEAATYDDDIDNPAGGNAVWYFLKDSVNGWYDAQIAAGKTPAEINAELSAFDVWDRYDYNGNGNFDEPDGYIDTFQSVHAGEGNEAGGGILGDAAIWSHSWYAFYGDIGVTGPDFNKLGGIRIGDSDVWVGKYTIQPENGGVGVFTHEYGHDLGLPDLYDTSGGENGTGFWTLMSSGSWLNDGTVDIGSKASHMGAWEKFQLGWLNYEVARAGQRSAHRMGPMEFNTKQAQGLFVVLPKKAVTEQIAAPYAGEHFYFSGSANNLNNKMYRAFTLPAGASLDAMVNYGIEEGYDFASVIVSTDGGATWSVVPTNLSNSSVKDGGIDGFSEGWVPLTADLSGYTGDVLLGFGYNSDGGVNEAGFMIDEINVTGSAIDGAEADAGWTFQGFRVTTGTEQKEYSRYYVAEYRTYRGYDSTLKTGPYYFGYPDMPDYVDHFAYQDGLLINLWDTSQADNNVKKHPGEGLILPIDSHPGALYRVDDKLWRNRIQSYDSTFTLDRTDGIPNIHHLGVLSPVSSLPAVPVFDDRTEYWDPANPWGSVKNPNTGTQIRIVKISATGFMQIEVRPAK</sequence>